<keyword evidence="2" id="KW-0963">Cytoplasm</keyword>
<evidence type="ECO:0000313" key="7">
    <source>
        <dbReference type="EMBL" id="KAG8192125.1"/>
    </source>
</evidence>
<accession>A0AAV6V878</accession>
<evidence type="ECO:0000256" key="1">
    <source>
        <dbReference type="ARBA" id="ARBA00010449"/>
    </source>
</evidence>
<feature type="domain" description="DUF4470" evidence="5">
    <location>
        <begin position="54"/>
        <end position="137"/>
    </location>
</feature>
<dbReference type="Proteomes" id="UP000827092">
    <property type="component" value="Unassembled WGS sequence"/>
</dbReference>
<evidence type="ECO:0000313" key="8">
    <source>
        <dbReference type="Proteomes" id="UP000827092"/>
    </source>
</evidence>
<dbReference type="PANTHER" id="PTHR22118">
    <property type="entry name" value="DYNEIN ASSEMBLY FACTOR 3, AXONEMAL"/>
    <property type="match status" value="1"/>
</dbReference>
<dbReference type="GO" id="GO:0044458">
    <property type="term" value="P:motile cilium assembly"/>
    <property type="evidence" value="ECO:0007669"/>
    <property type="project" value="TreeGrafter"/>
</dbReference>
<dbReference type="Pfam" id="PF14740">
    <property type="entry name" value="DUF4471"/>
    <property type="match status" value="2"/>
</dbReference>
<dbReference type="GO" id="GO:0120293">
    <property type="term" value="C:dynein axonemal particle"/>
    <property type="evidence" value="ECO:0007669"/>
    <property type="project" value="UniProtKB-SubCell"/>
</dbReference>
<comment type="subcellular location">
    <subcellularLocation>
        <location evidence="4">Dynein axonemal particle</location>
    </subcellularLocation>
</comment>
<evidence type="ECO:0000259" key="5">
    <source>
        <dbReference type="Pfam" id="PF14737"/>
    </source>
</evidence>
<feature type="domain" description="Dynein assembly factor 3 C-terminal" evidence="6">
    <location>
        <begin position="338"/>
        <end position="420"/>
    </location>
</feature>
<dbReference type="InterPro" id="IPR039304">
    <property type="entry name" value="DNAAF3"/>
</dbReference>
<name>A0AAV6V878_9ARAC</name>
<dbReference type="EMBL" id="JAFNEN010000144">
    <property type="protein sequence ID" value="KAG8192125.1"/>
    <property type="molecule type" value="Genomic_DNA"/>
</dbReference>
<organism evidence="7 8">
    <name type="scientific">Oedothorax gibbosus</name>
    <dbReference type="NCBI Taxonomy" id="931172"/>
    <lineage>
        <taxon>Eukaryota</taxon>
        <taxon>Metazoa</taxon>
        <taxon>Ecdysozoa</taxon>
        <taxon>Arthropoda</taxon>
        <taxon>Chelicerata</taxon>
        <taxon>Arachnida</taxon>
        <taxon>Araneae</taxon>
        <taxon>Araneomorphae</taxon>
        <taxon>Entelegynae</taxon>
        <taxon>Araneoidea</taxon>
        <taxon>Linyphiidae</taxon>
        <taxon>Erigoninae</taxon>
        <taxon>Oedothorax</taxon>
    </lineage>
</organism>
<evidence type="ECO:0000259" key="6">
    <source>
        <dbReference type="Pfam" id="PF14740"/>
    </source>
</evidence>
<feature type="domain" description="Dynein assembly factor 3 C-terminal" evidence="6">
    <location>
        <begin position="170"/>
        <end position="336"/>
    </location>
</feature>
<evidence type="ECO:0000256" key="4">
    <source>
        <dbReference type="ARBA" id="ARBA00024190"/>
    </source>
</evidence>
<comment type="caution">
    <text evidence="7">The sequence shown here is derived from an EMBL/GenBank/DDBJ whole genome shotgun (WGS) entry which is preliminary data.</text>
</comment>
<dbReference type="AlphaFoldDB" id="A0AAV6V878"/>
<evidence type="ECO:0000256" key="3">
    <source>
        <dbReference type="ARBA" id="ARBA00022794"/>
    </source>
</evidence>
<keyword evidence="8" id="KW-1185">Reference proteome</keyword>
<gene>
    <name evidence="7" type="ORF">JTE90_027772</name>
</gene>
<dbReference type="Pfam" id="PF14737">
    <property type="entry name" value="DUF4470"/>
    <property type="match status" value="1"/>
</dbReference>
<dbReference type="PANTHER" id="PTHR22118:SF14">
    <property type="entry name" value="DYNEIN AXONEMAL ASSEMBLY FACTOR 3"/>
    <property type="match status" value="1"/>
</dbReference>
<proteinExistence type="inferred from homology"/>
<comment type="similarity">
    <text evidence="1">Belongs to the DNAAF3 family.</text>
</comment>
<dbReference type="InterPro" id="IPR027974">
    <property type="entry name" value="DUF4470"/>
</dbReference>
<dbReference type="InterPro" id="IPR028235">
    <property type="entry name" value="DNAAF3_C"/>
</dbReference>
<protein>
    <submittedName>
        <fullName evidence="7">Uncharacterized protein</fullName>
    </submittedName>
</protein>
<evidence type="ECO:0000256" key="2">
    <source>
        <dbReference type="ARBA" id="ARBA00022490"/>
    </source>
</evidence>
<sequence length="438" mass="49810">MVYKHLLNFWPLVPALDLKEVARLSDELSQGNTKEKYSDEPFLFLKLKQEVEGKDTVDQDQQFNCLLVGSSLGCLIKTLARAKRHRQSNLNIYVADLFSESLARCLILLSLMNDSSKKLSLQEKSETFLEILGNTHIRPQTAKYIENCSSGLLAKVGCLKEQNSVLPNVSLELMKQQEIDELMRILSHFKDTEASFDIGAAWEEALRSYYGQRFDNRKNLFDYHFNIRLSDYSIINLKKYIDWAESGVAFKFRKAKYSSPNKTMQFLSKIGRHNKSLADAYVGDIATSPYLVFGVETGDNELLKKVNKEYVSTGEDISKFNVVDMLEEFAASSKSKNSLKVHFSLFDTLCKNRKFTKFFDAIYVSCDMMHCANKVLPKFLKEGGGVVLFETIKNVVNSTKEHKAKHSAEIDLLMSSSGLKGLENSIDLSRGNFKIYTN</sequence>
<reference evidence="7 8" key="1">
    <citation type="journal article" date="2022" name="Nat. Ecol. Evol.">
        <title>A masculinizing supergene underlies an exaggerated male reproductive morph in a spider.</title>
        <authorList>
            <person name="Hendrickx F."/>
            <person name="De Corte Z."/>
            <person name="Sonet G."/>
            <person name="Van Belleghem S.M."/>
            <person name="Kostlbacher S."/>
            <person name="Vangestel C."/>
        </authorList>
    </citation>
    <scope>NUCLEOTIDE SEQUENCE [LARGE SCALE GENOMIC DNA]</scope>
    <source>
        <strain evidence="7">W744_W776</strain>
    </source>
</reference>
<dbReference type="GO" id="GO:0070286">
    <property type="term" value="P:axonemal dynein complex assembly"/>
    <property type="evidence" value="ECO:0007669"/>
    <property type="project" value="InterPro"/>
</dbReference>
<keyword evidence="3" id="KW-0970">Cilium biogenesis/degradation</keyword>